<organism evidence="4 5">
    <name type="scientific">Hanseniaspora guilliermondii</name>
    <dbReference type="NCBI Taxonomy" id="56406"/>
    <lineage>
        <taxon>Eukaryota</taxon>
        <taxon>Fungi</taxon>
        <taxon>Dikarya</taxon>
        <taxon>Ascomycota</taxon>
        <taxon>Saccharomycotina</taxon>
        <taxon>Saccharomycetes</taxon>
        <taxon>Saccharomycodales</taxon>
        <taxon>Saccharomycodaceae</taxon>
        <taxon>Hanseniaspora</taxon>
    </lineage>
</organism>
<feature type="region of interest" description="Disordered" evidence="2">
    <location>
        <begin position="461"/>
        <end position="497"/>
    </location>
</feature>
<dbReference type="InterPro" id="IPR013087">
    <property type="entry name" value="Znf_C2H2_type"/>
</dbReference>
<feature type="compositionally biased region" description="Basic and acidic residues" evidence="2">
    <location>
        <begin position="214"/>
        <end position="223"/>
    </location>
</feature>
<keyword evidence="1" id="KW-0862">Zinc</keyword>
<gene>
    <name evidence="4" type="ORF">HGUI_01269</name>
</gene>
<dbReference type="AlphaFoldDB" id="A0A1L0CJT3"/>
<evidence type="ECO:0000313" key="5">
    <source>
        <dbReference type="Proteomes" id="UP000183365"/>
    </source>
</evidence>
<feature type="domain" description="C2H2-type" evidence="3">
    <location>
        <begin position="989"/>
        <end position="1019"/>
    </location>
</feature>
<protein>
    <recommendedName>
        <fullName evidence="3">C2H2-type domain-containing protein</fullName>
    </recommendedName>
</protein>
<dbReference type="VEuPathDB" id="FungiDB:HGUI_01269"/>
<dbReference type="Proteomes" id="UP000183365">
    <property type="component" value="Unassembled WGS sequence"/>
</dbReference>
<evidence type="ECO:0000256" key="2">
    <source>
        <dbReference type="SAM" id="MobiDB-lite"/>
    </source>
</evidence>
<keyword evidence="1" id="KW-0479">Metal-binding</keyword>
<reference evidence="5" key="1">
    <citation type="submission" date="2016-11" db="EMBL/GenBank/DDBJ databases">
        <authorList>
            <person name="Guldener U."/>
        </authorList>
    </citation>
    <scope>NUCLEOTIDE SEQUENCE [LARGE SCALE GENOMIC DNA]</scope>
</reference>
<keyword evidence="5" id="KW-1185">Reference proteome</keyword>
<accession>A0A1L0CJT3</accession>
<evidence type="ECO:0000256" key="1">
    <source>
        <dbReference type="PROSITE-ProRule" id="PRU00042"/>
    </source>
</evidence>
<sequence>MSDDINNNSEKDQSIHLIVDQPHNSKRPSNINLNNIDENKRDSFVRHFPLVFQNMPTSSYTHHLNSAEFMSPAFPYLQHSNSFSKNIPKKSFSSSVPHNQNYPMQNMNLSGRHSFNTQQQLMLNFLDLNKDNEKFLNPLFSSNSLNHNPSLLTGSSNFSPIDIHNPLVRNSLMIPTYNTVLDNFNNVRQAPSFSPLNFTTNPSFEDDEKEFEEFKKSQNEKNNKTLKKTNKKVEKNKKSKQSPNKRKNLIRKSISATGAIKPQLLEINNIAESSIFNTLDYSNDVHRVNHVFPPLSSTEYNKSMFNENPNTVDPNNMFRRKATASVFNTLTPEITSNEYNSLINDDNIGVEKDKEQNNYESADYENYEVDYEDAFMNISQRYSNNYDINDLPAGSMDHQSFAFENDLKNESDMNFINYLALKEKINENANKVTKKQTSKKKKKNVDTDMYLDFENSSKKKDVVSTKKDAQKTVKRGRKPKPIQIKDQKKPSKLPMKRQISTDDNVAPQYINFDNTNDLASKVLTESTKKVIDEIKHNALNGGGNIINFSPLLELPTYQANLNNSGSTLPMSLSSARQFPKSSAHNYNGFVSSCFNGGILNTGDHMMDIKKFSPFDSMTSSSMNSSASTFNNSLKTFGKGVEKISANSDKSSNIKAALKNTMKAIKDSNDKPKLKMINSSALDFFPNNYDHQSKNLDIDLSQVDKMGKKDLASNDSIKAQFLDLKNDNHNKLIENFTILNDDLNVEKKPSTVKIVQRETQRQGFSLKKRLGKVNSNIKQTNEDEKDAAESNALDNDKKEIIQSLEKMFSEKPAKKKPMKKAQYINISTQVMKPTGNLLVKTSVINKPEEPKKLDKAQQDKNTEMARKNLNMAWLKNSNNNIIKLAHKSIVQALKNDTHFTDESLTKNKKGLFSCLHCELKFSNILQYAQHLDEAEVSGPYKCPFVECCWKYFGMKTTQKLRRHCALQHINELTDEMKTILNIKSDSYPEIECMSEYCDKKFIRKDSILRHQQMVHNNPNSRFNNRLNKVQHFIDQHYSQLKDEEKKILVKQYMKGALNLPSSFRVSKKRDKS</sequence>
<feature type="compositionally biased region" description="Basic and acidic residues" evidence="2">
    <location>
        <begin position="461"/>
        <end position="471"/>
    </location>
</feature>
<feature type="region of interest" description="Disordered" evidence="2">
    <location>
        <begin position="214"/>
        <end position="251"/>
    </location>
</feature>
<keyword evidence="1" id="KW-0863">Zinc-finger</keyword>
<name>A0A1L0CJT3_9ASCO</name>
<feature type="region of interest" description="Disordered" evidence="2">
    <location>
        <begin position="1"/>
        <end position="35"/>
    </location>
</feature>
<dbReference type="GO" id="GO:0008270">
    <property type="term" value="F:zinc ion binding"/>
    <property type="evidence" value="ECO:0007669"/>
    <property type="project" value="UniProtKB-KW"/>
</dbReference>
<dbReference type="EMBL" id="FQNF01000017">
    <property type="protein sequence ID" value="SGZ39069.1"/>
    <property type="molecule type" value="Genomic_DNA"/>
</dbReference>
<evidence type="ECO:0000259" key="3">
    <source>
        <dbReference type="PROSITE" id="PS50157"/>
    </source>
</evidence>
<dbReference type="OrthoDB" id="3973294at2759"/>
<evidence type="ECO:0000313" key="4">
    <source>
        <dbReference type="EMBL" id="SGZ39069.1"/>
    </source>
</evidence>
<proteinExistence type="predicted"/>
<dbReference type="PROSITE" id="PS00028">
    <property type="entry name" value="ZINC_FINGER_C2H2_1"/>
    <property type="match status" value="1"/>
</dbReference>
<feature type="compositionally biased region" description="Basic residues" evidence="2">
    <location>
        <begin position="224"/>
        <end position="250"/>
    </location>
</feature>
<dbReference type="PROSITE" id="PS50157">
    <property type="entry name" value="ZINC_FINGER_C2H2_2"/>
    <property type="match status" value="1"/>
</dbReference>
<dbReference type="SMART" id="SM00355">
    <property type="entry name" value="ZnF_C2H2"/>
    <property type="match status" value="3"/>
</dbReference>